<dbReference type="AlphaFoldDB" id="A0A521BPT2"/>
<dbReference type="RefSeq" id="WP_142634669.1">
    <property type="nucleotide sequence ID" value="NZ_CANLVA010000001.1"/>
</dbReference>
<evidence type="ECO:0000256" key="1">
    <source>
        <dbReference type="SAM" id="Phobius"/>
    </source>
</evidence>
<dbReference type="Pfam" id="PF07811">
    <property type="entry name" value="TadE"/>
    <property type="match status" value="1"/>
</dbReference>
<dbReference type="Proteomes" id="UP000319555">
    <property type="component" value="Unassembled WGS sequence"/>
</dbReference>
<name>A0A521BPT2_9RHOB</name>
<feature type="domain" description="TadE-like" evidence="2">
    <location>
        <begin position="18"/>
        <end position="60"/>
    </location>
</feature>
<proteinExistence type="predicted"/>
<keyword evidence="1" id="KW-1133">Transmembrane helix</keyword>
<gene>
    <name evidence="3" type="ORF">SAMN06265380_1011041</name>
</gene>
<organism evidence="3 4">
    <name type="scientific">Ruegeria faecimaris</name>
    <dbReference type="NCBI Taxonomy" id="686389"/>
    <lineage>
        <taxon>Bacteria</taxon>
        <taxon>Pseudomonadati</taxon>
        <taxon>Pseudomonadota</taxon>
        <taxon>Alphaproteobacteria</taxon>
        <taxon>Rhodobacterales</taxon>
        <taxon>Roseobacteraceae</taxon>
        <taxon>Ruegeria</taxon>
    </lineage>
</organism>
<protein>
    <submittedName>
        <fullName evidence="3">TadE-like protein</fullName>
    </submittedName>
</protein>
<dbReference type="OrthoDB" id="7907064at2"/>
<evidence type="ECO:0000313" key="4">
    <source>
        <dbReference type="Proteomes" id="UP000319555"/>
    </source>
</evidence>
<dbReference type="EMBL" id="FXTE01000001">
    <property type="protein sequence ID" value="SMO49157.1"/>
    <property type="molecule type" value="Genomic_DNA"/>
</dbReference>
<evidence type="ECO:0000313" key="3">
    <source>
        <dbReference type="EMBL" id="SMO49157.1"/>
    </source>
</evidence>
<feature type="transmembrane region" description="Helical" evidence="1">
    <location>
        <begin position="20"/>
        <end position="39"/>
    </location>
</feature>
<keyword evidence="1" id="KW-0812">Transmembrane</keyword>
<dbReference type="InterPro" id="IPR012495">
    <property type="entry name" value="TadE-like_dom"/>
</dbReference>
<keyword evidence="4" id="KW-1185">Reference proteome</keyword>
<accession>A0A521BPT2</accession>
<sequence>MIGALVSKLRSLRRREDGAVTVEFVIIFPAFMFFILSAMEYSVVTLQQAMLERAVDQTVRDIRLGTGTNPTHDQIKSTICDRVVVIKRCTTNLQLEMLQQSAFVGLNLPPVPDCTDNSEEVNPVRAFENGLSNELMILRACAKVDPIFPTSAMGRILSDESGQIELTATTAFVQEPL</sequence>
<keyword evidence="1" id="KW-0472">Membrane</keyword>
<reference evidence="3 4" key="1">
    <citation type="submission" date="2017-05" db="EMBL/GenBank/DDBJ databases">
        <authorList>
            <person name="Varghese N."/>
            <person name="Submissions S."/>
        </authorList>
    </citation>
    <scope>NUCLEOTIDE SEQUENCE [LARGE SCALE GENOMIC DNA]</scope>
    <source>
        <strain evidence="3 4">DSM 28009</strain>
    </source>
</reference>
<evidence type="ECO:0000259" key="2">
    <source>
        <dbReference type="Pfam" id="PF07811"/>
    </source>
</evidence>